<keyword evidence="2" id="KW-0732">Signal</keyword>
<feature type="compositionally biased region" description="Low complexity" evidence="1">
    <location>
        <begin position="34"/>
        <end position="63"/>
    </location>
</feature>
<dbReference type="AlphaFoldDB" id="A0A0K1EN57"/>
<keyword evidence="4" id="KW-1185">Reference proteome</keyword>
<dbReference type="EMBL" id="CP012159">
    <property type="protein sequence ID" value="AKT42345.1"/>
    <property type="molecule type" value="Genomic_DNA"/>
</dbReference>
<feature type="signal peptide" evidence="2">
    <location>
        <begin position="1"/>
        <end position="22"/>
    </location>
</feature>
<feature type="chain" id="PRO_5005459689" description="PEGA domain-containing protein" evidence="2">
    <location>
        <begin position="23"/>
        <end position="392"/>
    </location>
</feature>
<evidence type="ECO:0000256" key="2">
    <source>
        <dbReference type="SAM" id="SignalP"/>
    </source>
</evidence>
<protein>
    <recommendedName>
        <fullName evidence="5">PEGA domain-containing protein</fullName>
    </recommendedName>
</protein>
<feature type="region of interest" description="Disordered" evidence="1">
    <location>
        <begin position="201"/>
        <end position="271"/>
    </location>
</feature>
<sequence>MMRVSVGASFAAVLLVTAAAAAAPRPGEDGTGGAAAAAQQGGKAPGATQAPTQAPPAATGTPQVGKAPDAVQVRRAAAAFDGGVTALKERQPELAASRFEEADEAVPNPQALRQAIRARTEAGQGSRAATLAALAQQRYPSDEGTLKLVKEALGRFAPALHKVTVTCAPACVLAVGTRAIHGESSTGWVVYLDPQPSTLSASFQGGGSRQVEVDAKAGGSSEIALSSAQSEPAGGAHSGAEEVTGGPAGPSAGAEAPTAGAPAGAGESVASESGGGLPRWVFFGGVAATAVLGGVTTWSGIDTINNPGSEAIRQGCAGQGTSCALYQDGLAKELRTNVLIGVTAGVGVLTVVSAFFTDWGGSKGREAAGRLRVEPLMGATGEGGFLGARGTF</sequence>
<dbReference type="STRING" id="52.CMC5_065710"/>
<evidence type="ECO:0000313" key="4">
    <source>
        <dbReference type="Proteomes" id="UP000067626"/>
    </source>
</evidence>
<evidence type="ECO:0008006" key="5">
    <source>
        <dbReference type="Google" id="ProtNLM"/>
    </source>
</evidence>
<name>A0A0K1EN57_CHOCO</name>
<proteinExistence type="predicted"/>
<dbReference type="OrthoDB" id="9833118at2"/>
<accession>A0A0K1EN57</accession>
<evidence type="ECO:0000313" key="3">
    <source>
        <dbReference type="EMBL" id="AKT42345.1"/>
    </source>
</evidence>
<gene>
    <name evidence="3" type="ORF">CMC5_065710</name>
</gene>
<dbReference type="KEGG" id="ccro:CMC5_065710"/>
<feature type="compositionally biased region" description="Low complexity" evidence="1">
    <location>
        <begin position="249"/>
        <end position="271"/>
    </location>
</feature>
<dbReference type="Proteomes" id="UP000067626">
    <property type="component" value="Chromosome"/>
</dbReference>
<evidence type="ECO:0000256" key="1">
    <source>
        <dbReference type="SAM" id="MobiDB-lite"/>
    </source>
</evidence>
<dbReference type="RefSeq" id="WP_050433990.1">
    <property type="nucleotide sequence ID" value="NZ_CP012159.1"/>
</dbReference>
<organism evidence="3 4">
    <name type="scientific">Chondromyces crocatus</name>
    <dbReference type="NCBI Taxonomy" id="52"/>
    <lineage>
        <taxon>Bacteria</taxon>
        <taxon>Pseudomonadati</taxon>
        <taxon>Myxococcota</taxon>
        <taxon>Polyangia</taxon>
        <taxon>Polyangiales</taxon>
        <taxon>Polyangiaceae</taxon>
        <taxon>Chondromyces</taxon>
    </lineage>
</organism>
<feature type="region of interest" description="Disordered" evidence="1">
    <location>
        <begin position="23"/>
        <end position="67"/>
    </location>
</feature>
<reference evidence="3 4" key="1">
    <citation type="submission" date="2015-07" db="EMBL/GenBank/DDBJ databases">
        <title>Genome analysis of myxobacterium Chondromyces crocatus Cm c5 reveals a high potential for natural compound synthesis and the genetic basis for the loss of fruiting body formation.</title>
        <authorList>
            <person name="Zaburannyi N."/>
            <person name="Bunk B."/>
            <person name="Maier J."/>
            <person name="Overmann J."/>
            <person name="Mueller R."/>
        </authorList>
    </citation>
    <scope>NUCLEOTIDE SEQUENCE [LARGE SCALE GENOMIC DNA]</scope>
    <source>
        <strain evidence="3 4">Cm c5</strain>
    </source>
</reference>